<dbReference type="SUPFAM" id="SSF46785">
    <property type="entry name" value="Winged helix' DNA-binding domain"/>
    <property type="match status" value="1"/>
</dbReference>
<evidence type="ECO:0000313" key="3">
    <source>
        <dbReference type="Proteomes" id="UP000189660"/>
    </source>
</evidence>
<keyword evidence="3" id="KW-1185">Reference proteome</keyword>
<dbReference type="AlphaFoldDB" id="A0A1U9M9H0"/>
<dbReference type="InterPro" id="IPR015797">
    <property type="entry name" value="NUDIX_hydrolase-like_dom_sf"/>
</dbReference>
<sequence>MTILTTPSALSKIELIAVITAVTNGQPKVITVGPEQKLPSGPLEFGQQSLESSLRDWINTKTGHPVGFLEQLYTFSNRLPISAENSTRTISVSYLGLVREQDEFSPNAEWHDWYEHFPWDDCRSGKHPCVDEIIKALNVWAEKDKVHCDFKKRRISFLFGCNGFSWHEDFILQRYEILYEAGLIAEAGGNLFAGTPMFADDRRILATAIGRLRRKIKYRAVIFELLPEKFTLLQLQKTVEAIIGRRLHKPNFRRLTEQQGIIEEVGERETQTGGRPAKLYRYRQEIIESCVVNLSRFPIARSGN</sequence>
<gene>
    <name evidence="2" type="ORF">BBC0178_006540</name>
</gene>
<dbReference type="OrthoDB" id="9786141at2"/>
<protein>
    <recommendedName>
        <fullName evidence="1">NrtR DNA-binding winged helix domain-containing protein</fullName>
    </recommendedName>
</protein>
<dbReference type="InterPro" id="IPR011213">
    <property type="entry name" value="NMN_biosyn"/>
</dbReference>
<dbReference type="KEGG" id="bapa:BBC0178_006540"/>
<dbReference type="RefSeq" id="WP_078039194.1">
    <property type="nucleotide sequence ID" value="NZ_CP015820.1"/>
</dbReference>
<dbReference type="Gene3D" id="3.90.79.10">
    <property type="entry name" value="Nucleoside Triphosphate Pyrophosphohydrolase"/>
    <property type="match status" value="1"/>
</dbReference>
<dbReference type="SUPFAM" id="SSF55811">
    <property type="entry name" value="Nudix"/>
    <property type="match status" value="1"/>
</dbReference>
<feature type="domain" description="NrtR DNA-binding winged helix" evidence="1">
    <location>
        <begin position="222"/>
        <end position="281"/>
    </location>
</feature>
<dbReference type="PIRSF" id="PIRSF019423">
    <property type="entry name" value="NMN_biosyn"/>
    <property type="match status" value="1"/>
</dbReference>
<name>A0A1U9M9H0_9HYPH</name>
<reference evidence="2 3" key="1">
    <citation type="submission" date="2016-11" db="EMBL/GenBank/DDBJ databases">
        <title>Comparative genomics of Bartonella apis.</title>
        <authorList>
            <person name="Engel P."/>
        </authorList>
    </citation>
    <scope>NUCLEOTIDE SEQUENCE [LARGE SCALE GENOMIC DNA]</scope>
    <source>
        <strain evidence="2 3">BBC0178</strain>
    </source>
</reference>
<organism evidence="2 3">
    <name type="scientific">Bartonella apihabitans</name>
    <dbReference type="NCBI Taxonomy" id="2750929"/>
    <lineage>
        <taxon>Bacteria</taxon>
        <taxon>Pseudomonadati</taxon>
        <taxon>Pseudomonadota</taxon>
        <taxon>Alphaproteobacteria</taxon>
        <taxon>Hyphomicrobiales</taxon>
        <taxon>Bartonellaceae</taxon>
        <taxon>Bartonella</taxon>
    </lineage>
</organism>
<evidence type="ECO:0000259" key="1">
    <source>
        <dbReference type="Pfam" id="PF21906"/>
    </source>
</evidence>
<dbReference type="Gene3D" id="1.10.10.10">
    <property type="entry name" value="Winged helix-like DNA-binding domain superfamily/Winged helix DNA-binding domain"/>
    <property type="match status" value="1"/>
</dbReference>
<proteinExistence type="predicted"/>
<dbReference type="EMBL" id="CP015820">
    <property type="protein sequence ID" value="AQT42150.1"/>
    <property type="molecule type" value="Genomic_DNA"/>
</dbReference>
<dbReference type="Pfam" id="PF21906">
    <property type="entry name" value="WHD_NrtR"/>
    <property type="match status" value="1"/>
</dbReference>
<accession>A0A1U9M9H0</accession>
<dbReference type="Proteomes" id="UP000189660">
    <property type="component" value="Chromosome"/>
</dbReference>
<dbReference type="InterPro" id="IPR054105">
    <property type="entry name" value="WHD_NrtR"/>
</dbReference>
<dbReference type="InterPro" id="IPR036388">
    <property type="entry name" value="WH-like_DNA-bd_sf"/>
</dbReference>
<dbReference type="InterPro" id="IPR036390">
    <property type="entry name" value="WH_DNA-bd_sf"/>
</dbReference>
<evidence type="ECO:0000313" key="2">
    <source>
        <dbReference type="EMBL" id="AQT42150.1"/>
    </source>
</evidence>